<dbReference type="GeneID" id="55495150"/>
<dbReference type="EMBL" id="CYPU01000071">
    <property type="protein sequence ID" value="CUH49814.1"/>
    <property type="molecule type" value="Genomic_DNA"/>
</dbReference>
<dbReference type="AlphaFoldDB" id="A0A0P1F8N8"/>
<dbReference type="OrthoDB" id="7818560at2"/>
<dbReference type="InterPro" id="IPR029044">
    <property type="entry name" value="Nucleotide-diphossugar_trans"/>
</dbReference>
<dbReference type="RefSeq" id="WP_058279172.1">
    <property type="nucleotide sequence ID" value="NZ_CYPU01000071.1"/>
</dbReference>
<dbReference type="Proteomes" id="UP000050783">
    <property type="component" value="Unassembled WGS sequence"/>
</dbReference>
<sequence length="266" mass="30587">MTVSNGDPLKIFVPFVNEKMATELFSENKFLLNVDIHLFDNRGRSAGLPKLYNEIIDNHLNEDVWLFFVHEDFEVQGELFGTENLAHEAVYGTFGVRLDGHAPVGFGQHKCSEKDGSSVLQVGLPVTSPTWVETLDCVAILIHTRLLRDRPRLRFDEALTFDLYAEDFCINAQENFGVPVMVLPVEFQHYSKGYVTERYWRGIKHLGEKYPNVGVPGSCSFIGGKSQELETHYTYDIPANRKKRRDRAAKKNRNYFKALRLFRKRP</sequence>
<protein>
    <submittedName>
        <fullName evidence="1">Uncharacterized protein</fullName>
    </submittedName>
</protein>
<gene>
    <name evidence="1" type="ORF">RUA4292_04014</name>
</gene>
<evidence type="ECO:0000313" key="2">
    <source>
        <dbReference type="Proteomes" id="UP000050783"/>
    </source>
</evidence>
<dbReference type="Gene3D" id="3.90.550.10">
    <property type="entry name" value="Spore Coat Polysaccharide Biosynthesis Protein SpsA, Chain A"/>
    <property type="match status" value="1"/>
</dbReference>
<organism evidence="1 2">
    <name type="scientific">Ruegeria atlantica</name>
    <dbReference type="NCBI Taxonomy" id="81569"/>
    <lineage>
        <taxon>Bacteria</taxon>
        <taxon>Pseudomonadati</taxon>
        <taxon>Pseudomonadota</taxon>
        <taxon>Alphaproteobacteria</taxon>
        <taxon>Rhodobacterales</taxon>
        <taxon>Roseobacteraceae</taxon>
        <taxon>Ruegeria</taxon>
    </lineage>
</organism>
<reference evidence="1 2" key="1">
    <citation type="submission" date="2015-09" db="EMBL/GenBank/DDBJ databases">
        <authorList>
            <consortium name="Swine Surveillance"/>
        </authorList>
    </citation>
    <scope>NUCLEOTIDE SEQUENCE [LARGE SCALE GENOMIC DNA]</scope>
    <source>
        <strain evidence="1 2">CECT 4292</strain>
    </source>
</reference>
<accession>A0A0P1F8N8</accession>
<evidence type="ECO:0000313" key="1">
    <source>
        <dbReference type="EMBL" id="CUH49814.1"/>
    </source>
</evidence>
<proteinExistence type="predicted"/>
<name>A0A0P1F8N8_9RHOB</name>